<proteinExistence type="predicted"/>
<dbReference type="AlphaFoldDB" id="A0A444LDW3"/>
<dbReference type="Pfam" id="PF07238">
    <property type="entry name" value="PilZ"/>
    <property type="match status" value="1"/>
</dbReference>
<dbReference type="RefSeq" id="WP_128444843.1">
    <property type="nucleotide sequence ID" value="NZ_SBIP01000004.1"/>
</dbReference>
<keyword evidence="3" id="KW-1185">Reference proteome</keyword>
<dbReference type="InterPro" id="IPR009875">
    <property type="entry name" value="PilZ_domain"/>
</dbReference>
<evidence type="ECO:0000313" key="2">
    <source>
        <dbReference type="EMBL" id="RWX75965.1"/>
    </source>
</evidence>
<dbReference type="EMBL" id="SBIP01000004">
    <property type="protein sequence ID" value="RWX75965.1"/>
    <property type="molecule type" value="Genomic_DNA"/>
</dbReference>
<dbReference type="GO" id="GO:0035438">
    <property type="term" value="F:cyclic-di-GMP binding"/>
    <property type="evidence" value="ECO:0007669"/>
    <property type="project" value="InterPro"/>
</dbReference>
<accession>A0A444LDW3</accession>
<gene>
    <name evidence="2" type="ORF">EPK99_20055</name>
</gene>
<dbReference type="Proteomes" id="UP000287687">
    <property type="component" value="Unassembled WGS sequence"/>
</dbReference>
<feature type="domain" description="PilZ" evidence="1">
    <location>
        <begin position="36"/>
        <end position="114"/>
    </location>
</feature>
<reference evidence="2 3" key="1">
    <citation type="submission" date="2019-01" db="EMBL/GenBank/DDBJ databases">
        <title>The draft genome of Rhizobium sp. 24NR.</title>
        <authorList>
            <person name="Liu L."/>
            <person name="Liang L."/>
            <person name="Shi S."/>
            <person name="Xu L."/>
            <person name="Wang X."/>
            <person name="Li L."/>
            <person name="Zhang X."/>
        </authorList>
    </citation>
    <scope>NUCLEOTIDE SEQUENCE [LARGE SCALE GENOMIC DNA]</scope>
    <source>
        <strain evidence="2 3">24NR</strain>
    </source>
</reference>
<evidence type="ECO:0000313" key="3">
    <source>
        <dbReference type="Proteomes" id="UP000287687"/>
    </source>
</evidence>
<comment type="caution">
    <text evidence="2">The sequence shown here is derived from an EMBL/GenBank/DDBJ whole genome shotgun (WGS) entry which is preliminary data.</text>
</comment>
<evidence type="ECO:0000259" key="1">
    <source>
        <dbReference type="Pfam" id="PF07238"/>
    </source>
</evidence>
<protein>
    <recommendedName>
        <fullName evidence="1">PilZ domain-containing protein</fullName>
    </recommendedName>
</protein>
<name>A0A444LDW3_9HYPH</name>
<organism evidence="2 3">
    <name type="scientific">Neorhizobium lilium</name>
    <dbReference type="NCBI Taxonomy" id="2503024"/>
    <lineage>
        <taxon>Bacteria</taxon>
        <taxon>Pseudomonadati</taxon>
        <taxon>Pseudomonadota</taxon>
        <taxon>Alphaproteobacteria</taxon>
        <taxon>Hyphomicrobiales</taxon>
        <taxon>Rhizobiaceae</taxon>
        <taxon>Rhizobium/Agrobacterium group</taxon>
        <taxon>Neorhizobium</taxon>
    </lineage>
</organism>
<dbReference type="OrthoDB" id="8277660at2"/>
<sequence>MPLTNVDNLKNDSTPLEQAFEKFPVDRPGRIVFVGHHLSTKTSFRCLIRRISLAGAEIEISPQQPVPQNFFLEILGIHDEIGCTLVRREEEKVTIGFNMLIDAEFLHHVIRLSFETSH</sequence>